<dbReference type="GO" id="GO:0030136">
    <property type="term" value="C:clathrin-coated vesicle"/>
    <property type="evidence" value="ECO:0007669"/>
    <property type="project" value="UniProtKB-SubCell"/>
</dbReference>
<dbReference type="CDD" id="cd08204">
    <property type="entry name" value="ArfGap"/>
    <property type="match status" value="1"/>
</dbReference>
<organism evidence="13 14">
    <name type="scientific">Auxenochlorella protothecoides</name>
    <name type="common">Green microalga</name>
    <name type="synonym">Chlorella protothecoides</name>
    <dbReference type="NCBI Taxonomy" id="3075"/>
    <lineage>
        <taxon>Eukaryota</taxon>
        <taxon>Viridiplantae</taxon>
        <taxon>Chlorophyta</taxon>
        <taxon>core chlorophytes</taxon>
        <taxon>Trebouxiophyceae</taxon>
        <taxon>Chlorellales</taxon>
        <taxon>Chlorellaceae</taxon>
        <taxon>Auxenochlorella</taxon>
    </lineage>
</organism>
<evidence type="ECO:0000256" key="5">
    <source>
        <dbReference type="ARBA" id="ARBA00022833"/>
    </source>
</evidence>
<protein>
    <submittedName>
        <fullName evidence="13">Uncharacterized protein</fullName>
    </submittedName>
</protein>
<evidence type="ECO:0000259" key="11">
    <source>
        <dbReference type="PROSITE" id="PS50115"/>
    </source>
</evidence>
<dbReference type="GO" id="GO:0008270">
    <property type="term" value="F:zinc ion binding"/>
    <property type="evidence" value="ECO:0007669"/>
    <property type="project" value="UniProtKB-KW"/>
</dbReference>
<feature type="compositionally biased region" description="Low complexity" evidence="9">
    <location>
        <begin position="535"/>
        <end position="545"/>
    </location>
</feature>
<dbReference type="SUPFAM" id="SSF48464">
    <property type="entry name" value="ENTH/VHS domain"/>
    <property type="match status" value="1"/>
</dbReference>
<dbReference type="InterPro" id="IPR038508">
    <property type="entry name" value="ArfGAP_dom_sf"/>
</dbReference>
<evidence type="ECO:0000256" key="9">
    <source>
        <dbReference type="SAM" id="MobiDB-lite"/>
    </source>
</evidence>
<name>A0A3M7KW43_AUXPR</name>
<feature type="compositionally biased region" description="Low complexity" evidence="9">
    <location>
        <begin position="710"/>
        <end position="720"/>
    </location>
</feature>
<feature type="compositionally biased region" description="Basic residues" evidence="9">
    <location>
        <begin position="42"/>
        <end position="61"/>
    </location>
</feature>
<proteinExistence type="predicted"/>
<keyword evidence="3" id="KW-0479">Metal-binding</keyword>
<evidence type="ECO:0000256" key="3">
    <source>
        <dbReference type="ARBA" id="ARBA00022723"/>
    </source>
</evidence>
<dbReference type="Pfam" id="PF01412">
    <property type="entry name" value="ArfGap"/>
    <property type="match status" value="1"/>
</dbReference>
<dbReference type="InterPro" id="IPR001164">
    <property type="entry name" value="ArfGAP_dom"/>
</dbReference>
<accession>A0A3M7KW43</accession>
<dbReference type="InterPro" id="IPR008942">
    <property type="entry name" value="ENTH_VHS"/>
</dbReference>
<dbReference type="EMBL" id="QOKY01000184">
    <property type="protein sequence ID" value="RMZ54084.1"/>
    <property type="molecule type" value="Genomic_DNA"/>
</dbReference>
<dbReference type="PANTHER" id="PTHR45705">
    <property type="entry name" value="FI20236P1"/>
    <property type="match status" value="1"/>
</dbReference>
<dbReference type="SUPFAM" id="SSF57863">
    <property type="entry name" value="ArfGap/RecO-like zinc finger"/>
    <property type="match status" value="1"/>
</dbReference>
<feature type="region of interest" description="Disordered" evidence="9">
    <location>
        <begin position="22"/>
        <end position="62"/>
    </location>
</feature>
<dbReference type="SMART" id="SM00273">
    <property type="entry name" value="ENTH"/>
    <property type="match status" value="1"/>
</dbReference>
<evidence type="ECO:0000313" key="14">
    <source>
        <dbReference type="Proteomes" id="UP000279271"/>
    </source>
</evidence>
<feature type="compositionally biased region" description="Low complexity" evidence="9">
    <location>
        <begin position="797"/>
        <end position="816"/>
    </location>
</feature>
<dbReference type="InterPro" id="IPR035979">
    <property type="entry name" value="RBD_domain_sf"/>
</dbReference>
<dbReference type="Gene3D" id="1.25.40.90">
    <property type="match status" value="1"/>
</dbReference>
<feature type="compositionally biased region" description="Low complexity" evidence="9">
    <location>
        <begin position="904"/>
        <end position="916"/>
    </location>
</feature>
<dbReference type="PROSITE" id="PS50115">
    <property type="entry name" value="ARFGAP"/>
    <property type="match status" value="1"/>
</dbReference>
<dbReference type="AlphaFoldDB" id="A0A3M7KW43"/>
<dbReference type="Proteomes" id="UP000279271">
    <property type="component" value="Unassembled WGS sequence"/>
</dbReference>
<dbReference type="InterPro" id="IPR037278">
    <property type="entry name" value="ARFGAP/RecO"/>
</dbReference>
<evidence type="ECO:0000259" key="12">
    <source>
        <dbReference type="PROSITE" id="PS50942"/>
    </source>
</evidence>
<dbReference type="Gene3D" id="1.10.220.150">
    <property type="entry name" value="Arf GTPase activating protein"/>
    <property type="match status" value="1"/>
</dbReference>
<keyword evidence="5" id="KW-0862">Zinc</keyword>
<dbReference type="SMART" id="SM00105">
    <property type="entry name" value="ArfGap"/>
    <property type="match status" value="1"/>
</dbReference>
<evidence type="ECO:0000313" key="13">
    <source>
        <dbReference type="EMBL" id="RMZ54084.1"/>
    </source>
</evidence>
<dbReference type="Gene3D" id="3.30.70.330">
    <property type="match status" value="1"/>
</dbReference>
<comment type="subcellular location">
    <subcellularLocation>
        <location evidence="1">Cytoplasmic vesicle</location>
        <location evidence="1">Clathrin-coated vesicle</location>
    </subcellularLocation>
</comment>
<comment type="caution">
    <text evidence="13">The sequence shown here is derived from an EMBL/GenBank/DDBJ whole genome shotgun (WGS) entry which is preliminary data.</text>
</comment>
<gene>
    <name evidence="13" type="ORF">APUTEX25_002661</name>
</gene>
<keyword evidence="2" id="KW-0343">GTPase activation</keyword>
<dbReference type="InterPro" id="IPR000504">
    <property type="entry name" value="RRM_dom"/>
</dbReference>
<feature type="region of interest" description="Disordered" evidence="9">
    <location>
        <begin position="965"/>
        <end position="986"/>
    </location>
</feature>
<dbReference type="PRINTS" id="PR00405">
    <property type="entry name" value="REVINTRACTNG"/>
</dbReference>
<evidence type="ECO:0000256" key="7">
    <source>
        <dbReference type="PROSITE-ProRule" id="PRU00176"/>
    </source>
</evidence>
<evidence type="ECO:0000256" key="4">
    <source>
        <dbReference type="ARBA" id="ARBA00022771"/>
    </source>
</evidence>
<evidence type="ECO:0000256" key="6">
    <source>
        <dbReference type="ARBA" id="ARBA00023329"/>
    </source>
</evidence>
<feature type="region of interest" description="Disordered" evidence="9">
    <location>
        <begin position="503"/>
        <end position="557"/>
    </location>
</feature>
<feature type="region of interest" description="Disordered" evidence="9">
    <location>
        <begin position="797"/>
        <end position="937"/>
    </location>
</feature>
<feature type="compositionally biased region" description="Polar residues" evidence="9">
    <location>
        <begin position="23"/>
        <end position="40"/>
    </location>
</feature>
<feature type="region of interest" description="Disordered" evidence="9">
    <location>
        <begin position="682"/>
        <end position="752"/>
    </location>
</feature>
<dbReference type="PANTHER" id="PTHR45705:SF1">
    <property type="entry name" value="FI20236P1"/>
    <property type="match status" value="1"/>
</dbReference>
<feature type="domain" description="ENTH" evidence="12">
    <location>
        <begin position="349"/>
        <end position="484"/>
    </location>
</feature>
<keyword evidence="6" id="KW-0968">Cytoplasmic vesicle</keyword>
<feature type="domain" description="Arf-GAP" evidence="11">
    <location>
        <begin position="570"/>
        <end position="681"/>
    </location>
</feature>
<keyword evidence="7" id="KW-0694">RNA-binding</keyword>
<dbReference type="PROSITE" id="PS50102">
    <property type="entry name" value="RRM"/>
    <property type="match status" value="1"/>
</dbReference>
<dbReference type="InterPro" id="IPR012677">
    <property type="entry name" value="Nucleotide-bd_a/b_plait_sf"/>
</dbReference>
<dbReference type="PROSITE" id="PS50942">
    <property type="entry name" value="ENTH"/>
    <property type="match status" value="1"/>
</dbReference>
<dbReference type="Pfam" id="PF01417">
    <property type="entry name" value="ENTH"/>
    <property type="match status" value="1"/>
</dbReference>
<evidence type="ECO:0000256" key="2">
    <source>
        <dbReference type="ARBA" id="ARBA00022468"/>
    </source>
</evidence>
<feature type="domain" description="RRM" evidence="10">
    <location>
        <begin position="131"/>
        <end position="215"/>
    </location>
</feature>
<dbReference type="GO" id="GO:0005096">
    <property type="term" value="F:GTPase activator activity"/>
    <property type="evidence" value="ECO:0007669"/>
    <property type="project" value="UniProtKB-KW"/>
</dbReference>
<evidence type="ECO:0000256" key="8">
    <source>
        <dbReference type="PROSITE-ProRule" id="PRU00288"/>
    </source>
</evidence>
<dbReference type="InterPro" id="IPR051718">
    <property type="entry name" value="ARF_GTPase-activating"/>
</dbReference>
<evidence type="ECO:0000256" key="1">
    <source>
        <dbReference type="ARBA" id="ARBA00004132"/>
    </source>
</evidence>
<sequence>MAEGYRETGIIASEAEEIWEDQVSATFSDEAQELGLQQSTSRSRRHSRSPRRHSRSRRRRSPSVVITRAPIYEVERVAPPSLAALPALNPLALPMAGNMPLATDPYKLIPNLGMPAAPPPPATNQATRPQRRLYVGGLPTPCYDFQLTAFLNQALVASGICSPPPGRMPIIGCQLTQEKGFAFIEFAEIADCTAAVQLDGIPYMGSVLKIKRPKEYLAGARQLPGPEPGARGGRCPSCSCPSADTAPPSPTHRWQYLALIWENHAGQSGARERRAGVAPCTLERDGEGASVRPGLDSKPGACLPVCSPGGWTSMVTSPGPGASLSGTVTEAAKDAGAWLRDYVTAIKNGRWHPFNATERAARAATRNEPWGPTGTQMTGLARLSHNSATDEAIILAVLELRLRYPAERWRNVYKALTVLEYLLRHGSQGCVVSGREYLMPMLKVLSTGFMYVDAAGKDQGANIRHRSAVIVALLEDPERLAQERQAAEKKAREGGYRGYSAAEARAGAGTPRPAPPSWDGPASPGREGVEGGAGEATPGYPAPASSTPPPSVARAGETKGVSMEANVANLEALRALLARPENARCGDCGAGGARPSWASINTGVFLCMRCAGVHRGLGVHVSQVRSCTLDTWLAPQVVFMAATGNAVANAYWEARLADRPPCHSLTDLEAFVRRKYARKEWAEGEWPPAAAGAGGSADGGGERVDGGERAAGPASGGRAPTKIGALPGPSPRPGTAPRQGVPPQDLAPAAPPPAAVVDLMDFSVEPEPLGAATTSGGADLSSADPLAALRQLDFSALPTTSSGTTPPPSAFAAPFPGHTPAPAPDLFDQLASGGKSGRLGGVAGATSWDFSSAQGLTRPPPEQRQPEGQLSSMRAGALNGSPAPQVNGASPAARRQQDADGSVPAQQPTPAPGGQARRPRLELPQAGCSPAPKPARDARIEAMLQSGLDDFLLASARVAAQPCAALTPGGRADPSPAMRAPRTQWQ</sequence>
<dbReference type="InterPro" id="IPR013809">
    <property type="entry name" value="ENTH"/>
</dbReference>
<dbReference type="CDD" id="cd03571">
    <property type="entry name" value="ENTH"/>
    <property type="match status" value="1"/>
</dbReference>
<feature type="compositionally biased region" description="Gly residues" evidence="9">
    <location>
        <begin position="834"/>
        <end position="843"/>
    </location>
</feature>
<evidence type="ECO:0000259" key="10">
    <source>
        <dbReference type="PROSITE" id="PS50102"/>
    </source>
</evidence>
<reference evidence="14" key="1">
    <citation type="journal article" date="2018" name="Algal Res.">
        <title>Characterization of plant carbon substrate utilization by Auxenochlorella protothecoides.</title>
        <authorList>
            <person name="Vogler B.W."/>
            <person name="Starkenburg S.R."/>
            <person name="Sudasinghe N."/>
            <person name="Schambach J.Y."/>
            <person name="Rollin J.A."/>
            <person name="Pattathil S."/>
            <person name="Barry A.N."/>
        </authorList>
    </citation>
    <scope>NUCLEOTIDE SEQUENCE [LARGE SCALE GENOMIC DNA]</scope>
    <source>
        <strain evidence="14">UTEX 25</strain>
    </source>
</reference>
<keyword evidence="4 8" id="KW-0863">Zinc-finger</keyword>
<dbReference type="SUPFAM" id="SSF54928">
    <property type="entry name" value="RNA-binding domain, RBD"/>
    <property type="match status" value="1"/>
</dbReference>
<dbReference type="GO" id="GO:0003723">
    <property type="term" value="F:RNA binding"/>
    <property type="evidence" value="ECO:0007669"/>
    <property type="project" value="UniProtKB-UniRule"/>
</dbReference>
<dbReference type="FunFam" id="1.10.220.150:FF:000009">
    <property type="entry name" value="stromal membrane-associated protein 1 isoform X1"/>
    <property type="match status" value="1"/>
</dbReference>